<dbReference type="InterPro" id="IPR008889">
    <property type="entry name" value="VQ"/>
</dbReference>
<dbReference type="PANTHER" id="PTHR33966">
    <property type="entry name" value="PROTEIN ODR-4 HOMOLOG"/>
    <property type="match status" value="1"/>
</dbReference>
<keyword evidence="9" id="KW-1185">Reference proteome</keyword>
<dbReference type="GO" id="GO:0016020">
    <property type="term" value="C:membrane"/>
    <property type="evidence" value="ECO:0007669"/>
    <property type="project" value="UniProtKB-SubCell"/>
</dbReference>
<dbReference type="GO" id="GO:0008104">
    <property type="term" value="P:intracellular protein localization"/>
    <property type="evidence" value="ECO:0007669"/>
    <property type="project" value="TreeGrafter"/>
</dbReference>
<evidence type="ECO:0000259" key="7">
    <source>
        <dbReference type="Pfam" id="PF05678"/>
    </source>
</evidence>
<evidence type="ECO:0000256" key="1">
    <source>
        <dbReference type="ARBA" id="ARBA00004370"/>
    </source>
</evidence>
<evidence type="ECO:0000256" key="2">
    <source>
        <dbReference type="ARBA" id="ARBA00010131"/>
    </source>
</evidence>
<feature type="non-terminal residue" evidence="8">
    <location>
        <position position="1"/>
    </location>
</feature>
<evidence type="ECO:0000256" key="3">
    <source>
        <dbReference type="ARBA" id="ARBA00022692"/>
    </source>
</evidence>
<keyword evidence="5" id="KW-0472">Membrane</keyword>
<dbReference type="AlphaFoldDB" id="A0A7J7LXL5"/>
<gene>
    <name evidence="8" type="ORF">GIB67_003271</name>
</gene>
<name>A0A7J7LXL5_9MAGN</name>
<dbReference type="EMBL" id="JACGCM010001912">
    <property type="protein sequence ID" value="KAF6147373.1"/>
    <property type="molecule type" value="Genomic_DNA"/>
</dbReference>
<keyword evidence="3" id="KW-0812">Transmembrane</keyword>
<organism evidence="8 9">
    <name type="scientific">Kingdonia uniflora</name>
    <dbReference type="NCBI Taxonomy" id="39325"/>
    <lineage>
        <taxon>Eukaryota</taxon>
        <taxon>Viridiplantae</taxon>
        <taxon>Streptophyta</taxon>
        <taxon>Embryophyta</taxon>
        <taxon>Tracheophyta</taxon>
        <taxon>Spermatophyta</taxon>
        <taxon>Magnoliopsida</taxon>
        <taxon>Ranunculales</taxon>
        <taxon>Circaeasteraceae</taxon>
        <taxon>Kingdonia</taxon>
    </lineage>
</organism>
<feature type="region of interest" description="Disordered" evidence="6">
    <location>
        <begin position="1"/>
        <end position="28"/>
    </location>
</feature>
<dbReference type="InterPro" id="IPR029454">
    <property type="entry name" value="ODR-4-like"/>
</dbReference>
<evidence type="ECO:0000313" key="9">
    <source>
        <dbReference type="Proteomes" id="UP000541444"/>
    </source>
</evidence>
<evidence type="ECO:0000256" key="5">
    <source>
        <dbReference type="ARBA" id="ARBA00023136"/>
    </source>
</evidence>
<evidence type="ECO:0000313" key="8">
    <source>
        <dbReference type="EMBL" id="KAF6147373.1"/>
    </source>
</evidence>
<comment type="similarity">
    <text evidence="2">Belongs to the ODR-4 family.</text>
</comment>
<sequence>PEKDVQPSSSSGTTLGVIRNPKKRSRASRCAPMTILTTDTSNFRAMVQEFTGIPAPPFSASMPIGLVIGKLNPNIDRGFVFDLVPTPPNDIGEPACSVLGISNKDDKKKSLSKGKSQAESTSLVIDSDWIAEHARQVSRLLLGGMSVVGVYIWATESLFKNSTVILWQTVKGVAEAAPILENDLDERLLIHISYSPRRCFPSSISRLF</sequence>
<feature type="compositionally biased region" description="Polar residues" evidence="6">
    <location>
        <begin position="1"/>
        <end position="14"/>
    </location>
</feature>
<keyword evidence="4" id="KW-1133">Transmembrane helix</keyword>
<comment type="caution">
    <text evidence="8">The sequence shown here is derived from an EMBL/GenBank/DDBJ whole genome shotgun (WGS) entry which is preliminary data.</text>
</comment>
<protein>
    <recommendedName>
        <fullName evidence="7">VQ domain-containing protein</fullName>
    </recommendedName>
</protein>
<dbReference type="GO" id="GO:0012505">
    <property type="term" value="C:endomembrane system"/>
    <property type="evidence" value="ECO:0007669"/>
    <property type="project" value="TreeGrafter"/>
</dbReference>
<proteinExistence type="inferred from homology"/>
<reference evidence="8 9" key="1">
    <citation type="journal article" date="2020" name="IScience">
        <title>Genome Sequencing of the Endangered Kingdonia uniflora (Circaeasteraceae, Ranunculales) Reveals Potential Mechanisms of Evolutionary Specialization.</title>
        <authorList>
            <person name="Sun Y."/>
            <person name="Deng T."/>
            <person name="Zhang A."/>
            <person name="Moore M.J."/>
            <person name="Landis J.B."/>
            <person name="Lin N."/>
            <person name="Zhang H."/>
            <person name="Zhang X."/>
            <person name="Huang J."/>
            <person name="Zhang X."/>
            <person name="Sun H."/>
            <person name="Wang H."/>
        </authorList>
    </citation>
    <scope>NUCLEOTIDE SEQUENCE [LARGE SCALE GENOMIC DNA]</scope>
    <source>
        <strain evidence="8">TB1705</strain>
        <tissue evidence="8">Leaf</tissue>
    </source>
</reference>
<comment type="subcellular location">
    <subcellularLocation>
        <location evidence="1">Membrane</location>
    </subcellularLocation>
</comment>
<feature type="domain" description="VQ" evidence="7">
    <location>
        <begin position="34"/>
        <end position="57"/>
    </location>
</feature>
<dbReference type="Proteomes" id="UP000541444">
    <property type="component" value="Unassembled WGS sequence"/>
</dbReference>
<dbReference type="PANTHER" id="PTHR33966:SF1">
    <property type="entry name" value="PROTEIN ODR-4 HOMOLOG"/>
    <property type="match status" value="1"/>
</dbReference>
<dbReference type="Pfam" id="PF05678">
    <property type="entry name" value="VQ"/>
    <property type="match status" value="1"/>
</dbReference>
<dbReference type="OrthoDB" id="21458at2759"/>
<evidence type="ECO:0000256" key="6">
    <source>
        <dbReference type="SAM" id="MobiDB-lite"/>
    </source>
</evidence>
<accession>A0A7J7LXL5</accession>
<evidence type="ECO:0000256" key="4">
    <source>
        <dbReference type="ARBA" id="ARBA00022989"/>
    </source>
</evidence>
<dbReference type="Pfam" id="PF14778">
    <property type="entry name" value="ODR4-like"/>
    <property type="match status" value="1"/>
</dbReference>